<dbReference type="PANTHER" id="PTHR43639">
    <property type="entry name" value="OXIDOREDUCTASE, SHORT-CHAIN DEHYDROGENASE/REDUCTASE FAMILY (AFU_ORTHOLOGUE AFUA_5G02870)"/>
    <property type="match status" value="1"/>
</dbReference>
<proteinExistence type="inferred from homology"/>
<dbReference type="InterPro" id="IPR002347">
    <property type="entry name" value="SDR_fam"/>
</dbReference>
<dbReference type="Proteomes" id="UP001271007">
    <property type="component" value="Unassembled WGS sequence"/>
</dbReference>
<dbReference type="FunFam" id="3.40.50.720:FF:000374">
    <property type="entry name" value="3-oxoacyl-(Acyl-carrier-protein) reductase"/>
    <property type="match status" value="1"/>
</dbReference>
<evidence type="ECO:0000256" key="1">
    <source>
        <dbReference type="ARBA" id="ARBA00006484"/>
    </source>
</evidence>
<dbReference type="AlphaFoldDB" id="A0AAJ0G5D2"/>
<reference evidence="5" key="1">
    <citation type="submission" date="2023-04" db="EMBL/GenBank/DDBJ databases">
        <title>Black Yeasts Isolated from many extreme environments.</title>
        <authorList>
            <person name="Coleine C."/>
            <person name="Stajich J.E."/>
            <person name="Selbmann L."/>
        </authorList>
    </citation>
    <scope>NUCLEOTIDE SEQUENCE</scope>
    <source>
        <strain evidence="5">CCFEE 5312</strain>
    </source>
</reference>
<evidence type="ECO:0000313" key="5">
    <source>
        <dbReference type="EMBL" id="KAK3047809.1"/>
    </source>
</evidence>
<evidence type="ECO:0000313" key="6">
    <source>
        <dbReference type="Proteomes" id="UP001271007"/>
    </source>
</evidence>
<keyword evidence="3" id="KW-0560">Oxidoreductase</keyword>
<evidence type="ECO:0000256" key="3">
    <source>
        <dbReference type="ARBA" id="ARBA00023002"/>
    </source>
</evidence>
<dbReference type="PRINTS" id="PR00080">
    <property type="entry name" value="SDRFAMILY"/>
</dbReference>
<evidence type="ECO:0000259" key="4">
    <source>
        <dbReference type="SMART" id="SM00822"/>
    </source>
</evidence>
<dbReference type="Gene3D" id="3.40.50.720">
    <property type="entry name" value="NAD(P)-binding Rossmann-like Domain"/>
    <property type="match status" value="1"/>
</dbReference>
<organism evidence="5 6">
    <name type="scientific">Extremus antarcticus</name>
    <dbReference type="NCBI Taxonomy" id="702011"/>
    <lineage>
        <taxon>Eukaryota</taxon>
        <taxon>Fungi</taxon>
        <taxon>Dikarya</taxon>
        <taxon>Ascomycota</taxon>
        <taxon>Pezizomycotina</taxon>
        <taxon>Dothideomycetes</taxon>
        <taxon>Dothideomycetidae</taxon>
        <taxon>Mycosphaerellales</taxon>
        <taxon>Extremaceae</taxon>
        <taxon>Extremus</taxon>
    </lineage>
</organism>
<evidence type="ECO:0000256" key="2">
    <source>
        <dbReference type="ARBA" id="ARBA00022857"/>
    </source>
</evidence>
<sequence length="258" mass="27511">MSQVEKPRTLDGKIAIVTGASRGIGKAIAFDLASRGAKVVITYSSDRSKQPVEELIAEIESKAKSSAVGIQCNLQHVSAPQQIVDASVKAFGKDIDILVNNAATISDKFVQDITPEHFEEVFNLNVRAPLLMVLAVLPHLRRPGRIISISSVGAREGYPGIGTYAASKAALEGYTRSWAVELGLDGTTVNTVNPGPVASAMLDQVDPKTVDSQKQKTPIEHRVGTAEEIAEIVAFLAEPRSSWVTGQCISASGGYHTY</sequence>
<dbReference type="InterPro" id="IPR057326">
    <property type="entry name" value="KR_dom"/>
</dbReference>
<comment type="similarity">
    <text evidence="1">Belongs to the short-chain dehydrogenases/reductases (SDR) family.</text>
</comment>
<dbReference type="PANTHER" id="PTHR43639:SF1">
    <property type="entry name" value="SHORT-CHAIN DEHYDROGENASE_REDUCTASE FAMILY PROTEIN"/>
    <property type="match status" value="1"/>
</dbReference>
<gene>
    <name evidence="5" type="ORF">LTR09_010784</name>
</gene>
<dbReference type="EMBL" id="JAWDJX010000056">
    <property type="protein sequence ID" value="KAK3047809.1"/>
    <property type="molecule type" value="Genomic_DNA"/>
</dbReference>
<protein>
    <recommendedName>
        <fullName evidence="4">Ketoreductase domain-containing protein</fullName>
    </recommendedName>
</protein>
<dbReference type="InterPro" id="IPR036291">
    <property type="entry name" value="NAD(P)-bd_dom_sf"/>
</dbReference>
<dbReference type="PROSITE" id="PS00061">
    <property type="entry name" value="ADH_SHORT"/>
    <property type="match status" value="1"/>
</dbReference>
<name>A0AAJ0G5D2_9PEZI</name>
<dbReference type="GO" id="GO:0016491">
    <property type="term" value="F:oxidoreductase activity"/>
    <property type="evidence" value="ECO:0007669"/>
    <property type="project" value="UniProtKB-KW"/>
</dbReference>
<dbReference type="PRINTS" id="PR00081">
    <property type="entry name" value="GDHRDH"/>
</dbReference>
<keyword evidence="2" id="KW-0521">NADP</keyword>
<accession>A0AAJ0G5D2</accession>
<comment type="caution">
    <text evidence="5">The sequence shown here is derived from an EMBL/GenBank/DDBJ whole genome shotgun (WGS) entry which is preliminary data.</text>
</comment>
<keyword evidence="6" id="KW-1185">Reference proteome</keyword>
<dbReference type="SMART" id="SM00822">
    <property type="entry name" value="PKS_KR"/>
    <property type="match status" value="1"/>
</dbReference>
<dbReference type="InterPro" id="IPR020904">
    <property type="entry name" value="Sc_DH/Rdtase_CS"/>
</dbReference>
<feature type="domain" description="Ketoreductase" evidence="4">
    <location>
        <begin position="13"/>
        <end position="200"/>
    </location>
</feature>
<dbReference type="SUPFAM" id="SSF51735">
    <property type="entry name" value="NAD(P)-binding Rossmann-fold domains"/>
    <property type="match status" value="1"/>
</dbReference>
<dbReference type="Pfam" id="PF13561">
    <property type="entry name" value="adh_short_C2"/>
    <property type="match status" value="1"/>
</dbReference>